<dbReference type="OrthoDB" id="7505417at2"/>
<dbReference type="Proteomes" id="UP000018780">
    <property type="component" value="Chromosome"/>
</dbReference>
<gene>
    <name evidence="1" type="ORF">METH_13095</name>
</gene>
<proteinExistence type="predicted"/>
<accession>V9VTZ2</accession>
<organism evidence="1 2">
    <name type="scientific">Leisingera methylohalidivorans DSM 14336</name>
    <dbReference type="NCBI Taxonomy" id="999552"/>
    <lineage>
        <taxon>Bacteria</taxon>
        <taxon>Pseudomonadati</taxon>
        <taxon>Pseudomonadota</taxon>
        <taxon>Alphaproteobacteria</taxon>
        <taxon>Rhodobacterales</taxon>
        <taxon>Roseobacteraceae</taxon>
        <taxon>Leisingera</taxon>
    </lineage>
</organism>
<dbReference type="KEGG" id="lmd:METH_13095"/>
<evidence type="ECO:0000313" key="1">
    <source>
        <dbReference type="EMBL" id="AHD01493.1"/>
    </source>
</evidence>
<dbReference type="EMBL" id="CP006773">
    <property type="protein sequence ID" value="AHD01493.1"/>
    <property type="molecule type" value="Genomic_DNA"/>
</dbReference>
<dbReference type="PATRIC" id="fig|999552.6.peg.2611"/>
<keyword evidence="2" id="KW-1185">Reference proteome</keyword>
<dbReference type="RefSeq" id="WP_024090841.1">
    <property type="nucleotide sequence ID" value="NC_023135.1"/>
</dbReference>
<sequence>MLDGYEGETSFADLLTGAVDLPQEQGVYAVVVPRGFTVSFLPSSAGGRFKGKDPTVPIYRLQEKWVEGAEILYFGKAGGTGLRATLKNRILTYAKFGAGKPAGHYGWRLIWQLADAMDLTVQWKRTSEEPRVVEKSLISAFMKLHGKLPFANMTG</sequence>
<name>V9VTZ2_9RHOB</name>
<evidence type="ECO:0000313" key="2">
    <source>
        <dbReference type="Proteomes" id="UP000018780"/>
    </source>
</evidence>
<protein>
    <submittedName>
        <fullName evidence="1">Uncharacterized protein</fullName>
    </submittedName>
</protein>
<dbReference type="AlphaFoldDB" id="V9VTZ2"/>
<reference evidence="1 2" key="1">
    <citation type="submission" date="2013-09" db="EMBL/GenBank/DDBJ databases">
        <authorList>
            <consortium name="DOE Joint Genome Institute"/>
            <person name="Klenk H.-P."/>
            <person name="Huntemann M."/>
            <person name="Han J."/>
            <person name="Chen A."/>
            <person name="Kyrpides N."/>
            <person name="Mavromatis K."/>
            <person name="Markowitz V."/>
            <person name="Palaniappan K."/>
            <person name="Ivanova N."/>
            <person name="Schaumberg A."/>
            <person name="Pati A."/>
            <person name="Liolios K."/>
            <person name="Nordberg H.P."/>
            <person name="Cantor M.N."/>
            <person name="Hua S.X."/>
            <person name="Woyke T."/>
        </authorList>
    </citation>
    <scope>NUCLEOTIDE SEQUENCE [LARGE SCALE GENOMIC DNA]</scope>
    <source>
        <strain evidence="1 2">DSM 14336</strain>
    </source>
</reference>
<dbReference type="STRING" id="999552.METH_13095"/>
<dbReference type="HOGENOM" id="CLU_119903_0_0_5"/>